<gene>
    <name evidence="4" type="primary">LOC113500252</name>
</gene>
<organism evidence="3 4">
    <name type="scientific">Trichoplusia ni</name>
    <name type="common">Cabbage looper</name>
    <dbReference type="NCBI Taxonomy" id="7111"/>
    <lineage>
        <taxon>Eukaryota</taxon>
        <taxon>Metazoa</taxon>
        <taxon>Ecdysozoa</taxon>
        <taxon>Arthropoda</taxon>
        <taxon>Hexapoda</taxon>
        <taxon>Insecta</taxon>
        <taxon>Pterygota</taxon>
        <taxon>Neoptera</taxon>
        <taxon>Endopterygota</taxon>
        <taxon>Lepidoptera</taxon>
        <taxon>Glossata</taxon>
        <taxon>Ditrysia</taxon>
        <taxon>Noctuoidea</taxon>
        <taxon>Noctuidae</taxon>
        <taxon>Plusiinae</taxon>
        <taxon>Trichoplusia</taxon>
    </lineage>
</organism>
<dbReference type="Pfam" id="PF13843">
    <property type="entry name" value="DDE_Tnp_1_7"/>
    <property type="match status" value="1"/>
</dbReference>
<evidence type="ECO:0000259" key="2">
    <source>
        <dbReference type="Pfam" id="PF13843"/>
    </source>
</evidence>
<feature type="compositionally biased region" description="Acidic residues" evidence="1">
    <location>
        <begin position="1"/>
        <end position="32"/>
    </location>
</feature>
<dbReference type="PANTHER" id="PTHR47272">
    <property type="entry name" value="DDE_TNP_1_7 DOMAIN-CONTAINING PROTEIN"/>
    <property type="match status" value="1"/>
</dbReference>
<evidence type="ECO:0000313" key="3">
    <source>
        <dbReference type="Proteomes" id="UP000322000"/>
    </source>
</evidence>
<proteinExistence type="predicted"/>
<keyword evidence="3" id="KW-1185">Reference proteome</keyword>
<evidence type="ECO:0000256" key="1">
    <source>
        <dbReference type="SAM" id="MobiDB-lite"/>
    </source>
</evidence>
<feature type="compositionally biased region" description="Polar residues" evidence="1">
    <location>
        <begin position="73"/>
        <end position="87"/>
    </location>
</feature>
<feature type="compositionally biased region" description="Polar residues" evidence="1">
    <location>
        <begin position="54"/>
        <end position="65"/>
    </location>
</feature>
<dbReference type="Proteomes" id="UP000322000">
    <property type="component" value="Chromosome 13"/>
</dbReference>
<protein>
    <submittedName>
        <fullName evidence="4">PiggyBac transposable element-derived protein 1-like</fullName>
    </submittedName>
</protein>
<sequence>MLQDDDDSEDGLDFDDDSLADPDFSPELETFEDNTSTLDIDVDSIIETLESNHESSVPSPPSAETASHGPLPSSAQSNQSNKTATKPTKLNLRWKKKSLQVNSEQLRFKGNMNLGTELLELETPIQFFFYLFPQELIKMISEETNLYQVQNDPNSTFRVTEMDIRQFMGVVYLMSLIRLPRVTNHWNPILGTPIIQDTMPLNKFEKVRQTLHFNDNSKNLPRNDPGYDRIFKIRPVVESLNAAYKKVPLEEHLCVDEQMCSTKARNVLKRYNPQKPHKWGYKIYVLSGVSGYAYKTEIETGKENITLPEEPDLGAASNVVMRLARLIPRHQNYQLYFDNYFTSLRLLEYLAKEGIHSLGTIRRNRIPDCKLQPEKILLKKPRGHSEEYVADVNGTDISNVAWKDNKIVTLVSTFAGIQPETDVRRWDKQNSRYESIKRPNVVGEYNRHMGGVDLIDSIMAIYKIQLLSLFAVEETLKAVKPSLIDIAQEFRVDAPTMDRLIVSMEKHSAH</sequence>
<dbReference type="GeneID" id="113500252"/>
<reference evidence="4" key="1">
    <citation type="submission" date="2025-08" db="UniProtKB">
        <authorList>
            <consortium name="RefSeq"/>
        </authorList>
    </citation>
    <scope>IDENTIFICATION</scope>
</reference>
<feature type="domain" description="PiggyBac transposable element-derived protein" evidence="2">
    <location>
        <begin position="123"/>
        <end position="466"/>
    </location>
</feature>
<dbReference type="InParanoid" id="A0A7E5W803"/>
<dbReference type="InterPro" id="IPR029526">
    <property type="entry name" value="PGBD"/>
</dbReference>
<accession>A0A7E5W803</accession>
<dbReference type="KEGG" id="tnl:113500252"/>
<name>A0A7E5W803_TRINI</name>
<evidence type="ECO:0000313" key="4">
    <source>
        <dbReference type="RefSeq" id="XP_026736759.1"/>
    </source>
</evidence>
<dbReference type="AlphaFoldDB" id="A0A7E5W803"/>
<dbReference type="RefSeq" id="XP_026736759.1">
    <property type="nucleotide sequence ID" value="XM_026880958.1"/>
</dbReference>
<feature type="region of interest" description="Disordered" evidence="1">
    <location>
        <begin position="1"/>
        <end position="87"/>
    </location>
</feature>
<dbReference type="OrthoDB" id="122438at2759"/>